<comment type="caution">
    <text evidence="16">The sequence shown here is derived from an EMBL/GenBank/DDBJ whole genome shotgun (WGS) entry which is preliminary data.</text>
</comment>
<dbReference type="InterPro" id="IPR003660">
    <property type="entry name" value="HAMP_dom"/>
</dbReference>
<evidence type="ECO:0000256" key="1">
    <source>
        <dbReference type="ARBA" id="ARBA00000085"/>
    </source>
</evidence>
<evidence type="ECO:0000256" key="13">
    <source>
        <dbReference type="SAM" id="Phobius"/>
    </source>
</evidence>
<dbReference type="PANTHER" id="PTHR34220:SF7">
    <property type="entry name" value="SENSOR HISTIDINE KINASE YPDA"/>
    <property type="match status" value="1"/>
</dbReference>
<feature type="transmembrane region" description="Helical" evidence="13">
    <location>
        <begin position="293"/>
        <end position="316"/>
    </location>
</feature>
<comment type="catalytic activity">
    <reaction evidence="1">
        <text>ATP + protein L-histidine = ADP + protein N-phospho-L-histidine.</text>
        <dbReference type="EC" id="2.7.13.3"/>
    </reaction>
</comment>
<evidence type="ECO:0000256" key="6">
    <source>
        <dbReference type="ARBA" id="ARBA00022679"/>
    </source>
</evidence>
<dbReference type="EMBL" id="JAGKSP010000013">
    <property type="protein sequence ID" value="MBP3965902.1"/>
    <property type="molecule type" value="Genomic_DNA"/>
</dbReference>
<dbReference type="InterPro" id="IPR005467">
    <property type="entry name" value="His_kinase_dom"/>
</dbReference>
<sequence length="596" mass="69079">MIKWLFINRSIRTKLVLSSVFISLIPMLILSFLFYRASSLSLERTMVRSADQNAEYLSNDLDQFFRSFSSSALQVYGFNQLVNFMRNGANYNNADIFQTKDALDNYYRLVQSKNKDVIKIMMYGQDNKLRDSWLRAASYDSIRLDASVPHADQLLDLPFQHALMFTYLDKEQGERFFVYAITIYDPFYRNKYGTLVFYTRMRDFVKQIETYNRSPNNIVLQNDQGEIFYRTNDQFSEAVQTYKRSDNVASYGKRELRFTDRRQALISTSALDNGNVGLTLLYSSSELAENRKITLLLTVGAFALVMLVIALFSSMAQQFITRPVQSLSKAMRAVRKGDFHVTLKPSPWRDDLSELTRNFNFMTNKIQELIEQEYQLLIRNKEAQIMALQMQINPHFLYNTLQTIGGKAVLIGEYDIHEMCRALGDLFRYNFYEGNSESTIGLEMVHLKNYLYIQQLRFEESLVTEFDVEHALLDCSVIRFVLQPIVENAIVHVLGKTEDRQLHLQITAMQQSDRAIIKVRDNGPGIDAEQLARLRAVLEHKNTEVFSGISIGLKNVNERIRMYYGSDYGLRIDSNEGEGTEVIVTIPYRNRGMLHV</sequence>
<keyword evidence="12" id="KW-0175">Coiled coil</keyword>
<comment type="subcellular location">
    <subcellularLocation>
        <location evidence="2">Cell membrane</location>
        <topology evidence="2">Multi-pass membrane protein</topology>
    </subcellularLocation>
</comment>
<feature type="domain" description="HAMP" evidence="15">
    <location>
        <begin position="318"/>
        <end position="371"/>
    </location>
</feature>
<evidence type="ECO:0000256" key="3">
    <source>
        <dbReference type="ARBA" id="ARBA00012438"/>
    </source>
</evidence>
<evidence type="ECO:0000313" key="17">
    <source>
        <dbReference type="Proteomes" id="UP000673394"/>
    </source>
</evidence>
<dbReference type="SMART" id="SM00387">
    <property type="entry name" value="HATPase_c"/>
    <property type="match status" value="1"/>
</dbReference>
<evidence type="ECO:0000256" key="9">
    <source>
        <dbReference type="ARBA" id="ARBA00022840"/>
    </source>
</evidence>
<organism evidence="16 17">
    <name type="scientific">Paenibacillus lignilyticus</name>
    <dbReference type="NCBI Taxonomy" id="1172615"/>
    <lineage>
        <taxon>Bacteria</taxon>
        <taxon>Bacillati</taxon>
        <taxon>Bacillota</taxon>
        <taxon>Bacilli</taxon>
        <taxon>Bacillales</taxon>
        <taxon>Paenibacillaceae</taxon>
        <taxon>Paenibacillus</taxon>
    </lineage>
</organism>
<dbReference type="InterPro" id="IPR050640">
    <property type="entry name" value="Bact_2-comp_sensor_kinase"/>
</dbReference>
<dbReference type="InterPro" id="IPR036890">
    <property type="entry name" value="HATPase_C_sf"/>
</dbReference>
<keyword evidence="9" id="KW-0067">ATP-binding</keyword>
<evidence type="ECO:0000256" key="10">
    <source>
        <dbReference type="ARBA" id="ARBA00023012"/>
    </source>
</evidence>
<evidence type="ECO:0000256" key="7">
    <source>
        <dbReference type="ARBA" id="ARBA00022741"/>
    </source>
</evidence>
<proteinExistence type="predicted"/>
<keyword evidence="17" id="KW-1185">Reference proteome</keyword>
<keyword evidence="11 13" id="KW-0472">Membrane</keyword>
<dbReference type="CDD" id="cd06225">
    <property type="entry name" value="HAMP"/>
    <property type="match status" value="1"/>
</dbReference>
<evidence type="ECO:0000256" key="11">
    <source>
        <dbReference type="ARBA" id="ARBA00023136"/>
    </source>
</evidence>
<dbReference type="SMART" id="SM00304">
    <property type="entry name" value="HAMP"/>
    <property type="match status" value="1"/>
</dbReference>
<keyword evidence="5" id="KW-0597">Phosphoprotein</keyword>
<dbReference type="InterPro" id="IPR010559">
    <property type="entry name" value="Sig_transdc_His_kin_internal"/>
</dbReference>
<dbReference type="PANTHER" id="PTHR34220">
    <property type="entry name" value="SENSOR HISTIDINE KINASE YPDA"/>
    <property type="match status" value="1"/>
</dbReference>
<feature type="domain" description="Histidine kinase" evidence="14">
    <location>
        <begin position="482"/>
        <end position="590"/>
    </location>
</feature>
<keyword evidence="10" id="KW-0902">Two-component regulatory system</keyword>
<feature type="coiled-coil region" evidence="12">
    <location>
        <begin position="352"/>
        <end position="391"/>
    </location>
</feature>
<evidence type="ECO:0000256" key="2">
    <source>
        <dbReference type="ARBA" id="ARBA00004651"/>
    </source>
</evidence>
<dbReference type="RefSeq" id="WP_210662667.1">
    <property type="nucleotide sequence ID" value="NZ_JAGKSP010000013.1"/>
</dbReference>
<dbReference type="GO" id="GO:0016301">
    <property type="term" value="F:kinase activity"/>
    <property type="evidence" value="ECO:0007669"/>
    <property type="project" value="UniProtKB-KW"/>
</dbReference>
<dbReference type="PROSITE" id="PS50885">
    <property type="entry name" value="HAMP"/>
    <property type="match status" value="1"/>
</dbReference>
<feature type="transmembrane region" description="Helical" evidence="13">
    <location>
        <begin position="15"/>
        <end position="35"/>
    </location>
</feature>
<evidence type="ECO:0000256" key="4">
    <source>
        <dbReference type="ARBA" id="ARBA00022475"/>
    </source>
</evidence>
<dbReference type="Gene3D" id="6.10.340.10">
    <property type="match status" value="1"/>
</dbReference>
<evidence type="ECO:0000259" key="14">
    <source>
        <dbReference type="PROSITE" id="PS50109"/>
    </source>
</evidence>
<name>A0ABS5CJA5_9BACL</name>
<protein>
    <recommendedName>
        <fullName evidence="3">histidine kinase</fullName>
        <ecNumber evidence="3">2.7.13.3</ecNumber>
    </recommendedName>
</protein>
<evidence type="ECO:0000256" key="5">
    <source>
        <dbReference type="ARBA" id="ARBA00022553"/>
    </source>
</evidence>
<dbReference type="EC" id="2.7.13.3" evidence="3"/>
<keyword evidence="13" id="KW-0812">Transmembrane</keyword>
<dbReference type="Pfam" id="PF00672">
    <property type="entry name" value="HAMP"/>
    <property type="match status" value="1"/>
</dbReference>
<evidence type="ECO:0000259" key="15">
    <source>
        <dbReference type="PROSITE" id="PS50885"/>
    </source>
</evidence>
<evidence type="ECO:0000313" key="16">
    <source>
        <dbReference type="EMBL" id="MBP3965902.1"/>
    </source>
</evidence>
<dbReference type="SUPFAM" id="SSF55874">
    <property type="entry name" value="ATPase domain of HSP90 chaperone/DNA topoisomerase II/histidine kinase"/>
    <property type="match status" value="1"/>
</dbReference>
<dbReference type="InterPro" id="IPR004358">
    <property type="entry name" value="Sig_transdc_His_kin-like_C"/>
</dbReference>
<dbReference type="SUPFAM" id="SSF158472">
    <property type="entry name" value="HAMP domain-like"/>
    <property type="match status" value="1"/>
</dbReference>
<dbReference type="Proteomes" id="UP000673394">
    <property type="component" value="Unassembled WGS sequence"/>
</dbReference>
<dbReference type="PRINTS" id="PR00344">
    <property type="entry name" value="BCTRLSENSOR"/>
</dbReference>
<keyword evidence="7" id="KW-0547">Nucleotide-binding</keyword>
<keyword evidence="8 16" id="KW-0418">Kinase</keyword>
<keyword evidence="6" id="KW-0808">Transferase</keyword>
<dbReference type="Pfam" id="PF02518">
    <property type="entry name" value="HATPase_c"/>
    <property type="match status" value="1"/>
</dbReference>
<gene>
    <name evidence="16" type="ORF">I8J30_24580</name>
</gene>
<keyword evidence="4" id="KW-1003">Cell membrane</keyword>
<accession>A0ABS5CJA5</accession>
<keyword evidence="13" id="KW-1133">Transmembrane helix</keyword>
<evidence type="ECO:0000256" key="12">
    <source>
        <dbReference type="SAM" id="Coils"/>
    </source>
</evidence>
<reference evidence="16 17" key="1">
    <citation type="submission" date="2021-04" db="EMBL/GenBank/DDBJ databases">
        <title>Paenibacillus sp. DLE-14 whole genome sequence.</title>
        <authorList>
            <person name="Ham Y.J."/>
        </authorList>
    </citation>
    <scope>NUCLEOTIDE SEQUENCE [LARGE SCALE GENOMIC DNA]</scope>
    <source>
        <strain evidence="16 17">DLE-14</strain>
    </source>
</reference>
<dbReference type="InterPro" id="IPR003594">
    <property type="entry name" value="HATPase_dom"/>
</dbReference>
<dbReference type="Pfam" id="PF06580">
    <property type="entry name" value="His_kinase"/>
    <property type="match status" value="1"/>
</dbReference>
<dbReference type="PROSITE" id="PS50109">
    <property type="entry name" value="HIS_KIN"/>
    <property type="match status" value="1"/>
</dbReference>
<dbReference type="Gene3D" id="3.30.565.10">
    <property type="entry name" value="Histidine kinase-like ATPase, C-terminal domain"/>
    <property type="match status" value="1"/>
</dbReference>
<evidence type="ECO:0000256" key="8">
    <source>
        <dbReference type="ARBA" id="ARBA00022777"/>
    </source>
</evidence>